<keyword evidence="3" id="KW-0808">Transferase</keyword>
<evidence type="ECO:0000256" key="4">
    <source>
        <dbReference type="ARBA" id="ARBA00022755"/>
    </source>
</evidence>
<dbReference type="OrthoDB" id="6478464at2759"/>
<evidence type="ECO:0000313" key="6">
    <source>
        <dbReference type="EMBL" id="GBM00485.1"/>
    </source>
</evidence>
<gene>
    <name evidence="6" type="ORF">AVEN_236149_1</name>
    <name evidence="7" type="ORF">AVEN_75370_1</name>
</gene>
<evidence type="ECO:0000256" key="1">
    <source>
        <dbReference type="ARBA" id="ARBA00005054"/>
    </source>
</evidence>
<dbReference type="InterPro" id="IPR002376">
    <property type="entry name" value="Formyl_transf_N"/>
</dbReference>
<dbReference type="GO" id="GO:0005737">
    <property type="term" value="C:cytoplasm"/>
    <property type="evidence" value="ECO:0007669"/>
    <property type="project" value="TreeGrafter"/>
</dbReference>
<comment type="pathway">
    <text evidence="1">Purine metabolism; IMP biosynthesis via de novo pathway; N(2)-formyl-N(1)-(5-phospho-D-ribosyl)glycinamide from N(1)-(5-phospho-D-ribosyl)glycinamide (10-formyl THF route): step 1/1.</text>
</comment>
<keyword evidence="4" id="KW-0658">Purine biosynthesis</keyword>
<dbReference type="GO" id="GO:0004644">
    <property type="term" value="F:phosphoribosylglycinamide formyltransferase activity"/>
    <property type="evidence" value="ECO:0007669"/>
    <property type="project" value="UniProtKB-EC"/>
</dbReference>
<organism evidence="6 8">
    <name type="scientific">Araneus ventricosus</name>
    <name type="common">Orbweaver spider</name>
    <name type="synonym">Epeira ventricosa</name>
    <dbReference type="NCBI Taxonomy" id="182803"/>
    <lineage>
        <taxon>Eukaryota</taxon>
        <taxon>Metazoa</taxon>
        <taxon>Ecdysozoa</taxon>
        <taxon>Arthropoda</taxon>
        <taxon>Chelicerata</taxon>
        <taxon>Arachnida</taxon>
        <taxon>Araneae</taxon>
        <taxon>Araneomorphae</taxon>
        <taxon>Entelegynae</taxon>
        <taxon>Araneoidea</taxon>
        <taxon>Araneidae</taxon>
        <taxon>Araneus</taxon>
    </lineage>
</organism>
<dbReference type="PANTHER" id="PTHR43369:SF2">
    <property type="entry name" value="PHOSPHORIBOSYLGLYCINAMIDE FORMYLTRANSFERASE"/>
    <property type="match status" value="1"/>
</dbReference>
<dbReference type="EC" id="2.1.2.2" evidence="2"/>
<protein>
    <recommendedName>
        <fullName evidence="2">phosphoribosylglycinamide formyltransferase 1</fullName>
        <ecNumber evidence="2">2.1.2.2</ecNumber>
    </recommendedName>
</protein>
<dbReference type="GO" id="GO:0006189">
    <property type="term" value="P:'de novo' IMP biosynthetic process"/>
    <property type="evidence" value="ECO:0007669"/>
    <property type="project" value="TreeGrafter"/>
</dbReference>
<keyword evidence="8" id="KW-1185">Reference proteome</keyword>
<dbReference type="PANTHER" id="PTHR43369">
    <property type="entry name" value="PHOSPHORIBOSYLGLYCINAMIDE FORMYLTRANSFERASE"/>
    <property type="match status" value="1"/>
</dbReference>
<dbReference type="Gene3D" id="3.40.50.170">
    <property type="entry name" value="Formyl transferase, N-terminal domain"/>
    <property type="match status" value="1"/>
</dbReference>
<evidence type="ECO:0000313" key="8">
    <source>
        <dbReference type="Proteomes" id="UP000499080"/>
    </source>
</evidence>
<sequence length="100" mass="10858">MFVSAKFKKSFHPAFIIFSFRFVGKEIVEVKNFKLPVSSALKKKKKVGVLISGSGTNLQALIDYTQDPNNCSSAEIVLVLSNVAGVEGLNRASRAGIPTR</sequence>
<evidence type="ECO:0000259" key="5">
    <source>
        <dbReference type="Pfam" id="PF00551"/>
    </source>
</evidence>
<evidence type="ECO:0000313" key="7">
    <source>
        <dbReference type="EMBL" id="GBM00557.1"/>
    </source>
</evidence>
<comment type="caution">
    <text evidence="6">The sequence shown here is derived from an EMBL/GenBank/DDBJ whole genome shotgun (WGS) entry which is preliminary data.</text>
</comment>
<dbReference type="SUPFAM" id="SSF53328">
    <property type="entry name" value="Formyltransferase"/>
    <property type="match status" value="1"/>
</dbReference>
<dbReference type="Proteomes" id="UP000499080">
    <property type="component" value="Unassembled WGS sequence"/>
</dbReference>
<dbReference type="EMBL" id="BGPR01238255">
    <property type="protein sequence ID" value="GBM00557.1"/>
    <property type="molecule type" value="Genomic_DNA"/>
</dbReference>
<dbReference type="EMBL" id="BGPR01238232">
    <property type="protein sequence ID" value="GBM00485.1"/>
    <property type="molecule type" value="Genomic_DNA"/>
</dbReference>
<accession>A0A4Y2CAX5</accession>
<evidence type="ECO:0000256" key="2">
    <source>
        <dbReference type="ARBA" id="ARBA00012254"/>
    </source>
</evidence>
<evidence type="ECO:0000256" key="3">
    <source>
        <dbReference type="ARBA" id="ARBA00022679"/>
    </source>
</evidence>
<feature type="non-terminal residue" evidence="6">
    <location>
        <position position="100"/>
    </location>
</feature>
<dbReference type="Pfam" id="PF00551">
    <property type="entry name" value="Formyl_trans_N"/>
    <property type="match status" value="1"/>
</dbReference>
<proteinExistence type="predicted"/>
<dbReference type="AlphaFoldDB" id="A0A4Y2CAX5"/>
<feature type="domain" description="Formyl transferase N-terminal" evidence="5">
    <location>
        <begin position="45"/>
        <end position="99"/>
    </location>
</feature>
<dbReference type="InterPro" id="IPR036477">
    <property type="entry name" value="Formyl_transf_N_sf"/>
</dbReference>
<name>A0A4Y2CAX5_ARAVE</name>
<reference evidence="6 8" key="1">
    <citation type="journal article" date="2019" name="Sci. Rep.">
        <title>Orb-weaving spider Araneus ventricosus genome elucidates the spidroin gene catalogue.</title>
        <authorList>
            <person name="Kono N."/>
            <person name="Nakamura H."/>
            <person name="Ohtoshi R."/>
            <person name="Moran D.A.P."/>
            <person name="Shinohara A."/>
            <person name="Yoshida Y."/>
            <person name="Fujiwara M."/>
            <person name="Mori M."/>
            <person name="Tomita M."/>
            <person name="Arakawa K."/>
        </authorList>
    </citation>
    <scope>NUCLEOTIDE SEQUENCE [LARGE SCALE GENOMIC DNA]</scope>
</reference>